<feature type="region of interest" description="Disordered" evidence="1">
    <location>
        <begin position="215"/>
        <end position="317"/>
    </location>
</feature>
<keyword evidence="4" id="KW-1185">Reference proteome</keyword>
<proteinExistence type="predicted"/>
<feature type="compositionally biased region" description="Basic and acidic residues" evidence="1">
    <location>
        <begin position="295"/>
        <end position="317"/>
    </location>
</feature>
<evidence type="ECO:0000313" key="5">
    <source>
        <dbReference type="Proteomes" id="UP000738402"/>
    </source>
</evidence>
<dbReference type="EMBL" id="JAHLUN010000001">
    <property type="protein sequence ID" value="KAG7769276.1"/>
    <property type="molecule type" value="Genomic_DNA"/>
</dbReference>
<feature type="compositionally biased region" description="Low complexity" evidence="1">
    <location>
        <begin position="280"/>
        <end position="291"/>
    </location>
</feature>
<comment type="caution">
    <text evidence="2">The sequence shown here is derived from an EMBL/GenBank/DDBJ whole genome shotgun (WGS) entry which is preliminary data.</text>
</comment>
<evidence type="ECO:0000256" key="1">
    <source>
        <dbReference type="SAM" id="MobiDB-lite"/>
    </source>
</evidence>
<evidence type="ECO:0000313" key="2">
    <source>
        <dbReference type="EMBL" id="KAG7730766.1"/>
    </source>
</evidence>
<name>A0AAN6DA62_9ASCO</name>
<evidence type="ECO:0000313" key="4">
    <source>
        <dbReference type="Proteomes" id="UP000697297"/>
    </source>
</evidence>
<feature type="compositionally biased region" description="Basic and acidic residues" evidence="1">
    <location>
        <begin position="426"/>
        <end position="451"/>
    </location>
</feature>
<dbReference type="EMBL" id="JAHLUH010000001">
    <property type="protein sequence ID" value="KAG7730766.1"/>
    <property type="molecule type" value="Genomic_DNA"/>
</dbReference>
<sequence length="559" mass="60459">MFRNVTKVQLSPLLRRWQSTRAAESARPRPGNPLMSLVHDDTVTLSQFFEQLERSVSKLSDASVDRTLPLGHMLMNKLQTLNKDNAVVKDSVLFNRFVDILGENKLLHVSHADRAVQRLLAESRYDKALDLWQRLLEKLKELPDGFKDTRGARYAPEAVFRTTGVVAYVLKTLGDNAVPDAATLDSLAGGVKLTPRMVDSSSTAEGSLCGCLRRQIRPRGGDSPQAVHREGKEPRAVLGADLRQADGAVRRNRQVPAGAAAVDGADQGRRQPDRPDVEPAAQRARQVGRAAETAPNRERVQAAHRERPAGRADRGDYDLRVSGLPGAEEGAGLLPGAERHRVGAGAVGYQKHAAARPGAERLRCRGREVLQRVPRRGEGAAGGVRAGHPVLQLAAAASVRQRRRRQGAGHHGGDLCVRHPYTGRGNVHDDHRRSGHEGEPDGRAGGARDPEADGDDDGQQDQAQRAHHGRSGQDACCEAGDDRDCGAAGDAAAEGQAPDFRRYLQHHGHCREQAGQRFQGSGIFLRSSGGRRAADHAVLQLDLPGLQHQPGRGRAASLL</sequence>
<organism evidence="2 5">
    <name type="scientific">Ogataea haglerorum</name>
    <dbReference type="NCBI Taxonomy" id="1937702"/>
    <lineage>
        <taxon>Eukaryota</taxon>
        <taxon>Fungi</taxon>
        <taxon>Dikarya</taxon>
        <taxon>Ascomycota</taxon>
        <taxon>Saccharomycotina</taxon>
        <taxon>Pichiomycetes</taxon>
        <taxon>Pichiales</taxon>
        <taxon>Pichiaceae</taxon>
        <taxon>Ogataea</taxon>
    </lineage>
</organism>
<gene>
    <name evidence="2" type="ORF">KL933_000561</name>
    <name evidence="3" type="ORF">KL946_000559</name>
</gene>
<feature type="compositionally biased region" description="Basic and acidic residues" evidence="1">
    <location>
        <begin position="266"/>
        <end position="277"/>
    </location>
</feature>
<feature type="region of interest" description="Disordered" evidence="1">
    <location>
        <begin position="396"/>
        <end position="477"/>
    </location>
</feature>
<dbReference type="Proteomes" id="UP000697297">
    <property type="component" value="Unassembled WGS sequence"/>
</dbReference>
<dbReference type="AlphaFoldDB" id="A0AAN6DA62"/>
<accession>A0AAN6DA62</accession>
<dbReference type="Proteomes" id="UP000738402">
    <property type="component" value="Unassembled WGS sequence"/>
</dbReference>
<protein>
    <submittedName>
        <fullName evidence="2">Uncharacterized protein</fullName>
    </submittedName>
</protein>
<evidence type="ECO:0000313" key="3">
    <source>
        <dbReference type="EMBL" id="KAG7769276.1"/>
    </source>
</evidence>
<reference evidence="2 4" key="1">
    <citation type="journal article" date="2021" name="G3 (Bethesda)">
        <title>Genomic diversity, chromosomal rearrangements, and interspecies hybridization in the ogataea polymorpha species complex.</title>
        <authorList>
            <person name="Hanson S.J."/>
            <person name="Cinneide E.O."/>
            <person name="Salzberg L.I."/>
            <person name="Wolfe K.H."/>
            <person name="McGowan J."/>
            <person name="Fitzpatrick D.A."/>
            <person name="Matlin K."/>
        </authorList>
    </citation>
    <scope>NUCLEOTIDE SEQUENCE</scope>
    <source>
        <strain evidence="3">81-436-3</strain>
        <strain evidence="2">83-405-1</strain>
    </source>
</reference>
<feature type="compositionally biased region" description="Low complexity" evidence="1">
    <location>
        <begin position="254"/>
        <end position="265"/>
    </location>
</feature>